<dbReference type="Pfam" id="PF01408">
    <property type="entry name" value="GFO_IDH_MocA"/>
    <property type="match status" value="1"/>
</dbReference>
<dbReference type="GO" id="GO:0016491">
    <property type="term" value="F:oxidoreductase activity"/>
    <property type="evidence" value="ECO:0007669"/>
    <property type="project" value="UniProtKB-KW"/>
</dbReference>
<dbReference type="KEGG" id="sgf:HEP81_07919"/>
<dbReference type="PANTHER" id="PTHR22604:SF105">
    <property type="entry name" value="TRANS-1,2-DIHYDROBENZENE-1,2-DIOL DEHYDROGENASE"/>
    <property type="match status" value="1"/>
</dbReference>
<evidence type="ECO:0000256" key="2">
    <source>
        <dbReference type="ARBA" id="ARBA00023002"/>
    </source>
</evidence>
<reference evidence="5 6" key="1">
    <citation type="submission" date="2020-04" db="EMBL/GenBank/DDBJ databases">
        <title>Characterization and engineering of Streptomyces griseofuscus DSM40191 as a potential heterologous host for expression of BGCs.</title>
        <authorList>
            <person name="Gren T."/>
            <person name="Whitford C.M."/>
            <person name="Mohite O.S."/>
            <person name="Joergensen T.S."/>
            <person name="Nielsen J.B."/>
            <person name="Lee S.Y."/>
            <person name="Weber T."/>
        </authorList>
    </citation>
    <scope>NUCLEOTIDE SEQUENCE [LARGE SCALE GENOMIC DNA]</scope>
    <source>
        <strain evidence="5 6">DSM 40191</strain>
        <plasmid evidence="5 6">pSGRIFU1</plasmid>
    </source>
</reference>
<dbReference type="SUPFAM" id="SSF51735">
    <property type="entry name" value="NAD(P)-binding Rossmann-fold domains"/>
    <property type="match status" value="1"/>
</dbReference>
<dbReference type="InterPro" id="IPR055170">
    <property type="entry name" value="GFO_IDH_MocA-like_dom"/>
</dbReference>
<organism evidence="5 6">
    <name type="scientific">Streptomyces griseofuscus</name>
    <dbReference type="NCBI Taxonomy" id="146922"/>
    <lineage>
        <taxon>Bacteria</taxon>
        <taxon>Bacillati</taxon>
        <taxon>Actinomycetota</taxon>
        <taxon>Actinomycetes</taxon>
        <taxon>Kitasatosporales</taxon>
        <taxon>Streptomycetaceae</taxon>
        <taxon>Streptomyces</taxon>
    </lineage>
</organism>
<dbReference type="Proteomes" id="UP000516422">
    <property type="component" value="Plasmid pSGRIFU1"/>
</dbReference>
<dbReference type="InterPro" id="IPR036291">
    <property type="entry name" value="NAD(P)-bd_dom_sf"/>
</dbReference>
<dbReference type="GeneID" id="91467404"/>
<dbReference type="PANTHER" id="PTHR22604">
    <property type="entry name" value="OXIDOREDUCTASES"/>
    <property type="match status" value="1"/>
</dbReference>
<accession>A0A7H1QCW7</accession>
<dbReference type="InterPro" id="IPR000683">
    <property type="entry name" value="Gfo/Idh/MocA-like_OxRdtase_N"/>
</dbReference>
<dbReference type="GO" id="GO:0000166">
    <property type="term" value="F:nucleotide binding"/>
    <property type="evidence" value="ECO:0007669"/>
    <property type="project" value="InterPro"/>
</dbReference>
<name>A0A7H1QCW7_9ACTN</name>
<geneLocation type="plasmid" evidence="5 6">
    <name>pSGRIFU1</name>
</geneLocation>
<evidence type="ECO:0000313" key="5">
    <source>
        <dbReference type="EMBL" id="QNT98147.1"/>
    </source>
</evidence>
<keyword evidence="5" id="KW-0614">Plasmid</keyword>
<dbReference type="InterPro" id="IPR050984">
    <property type="entry name" value="Gfo/Idh/MocA_domain"/>
</dbReference>
<dbReference type="Pfam" id="PF22725">
    <property type="entry name" value="GFO_IDH_MocA_C3"/>
    <property type="match status" value="1"/>
</dbReference>
<dbReference type="SUPFAM" id="SSF55347">
    <property type="entry name" value="Glyceraldehyde-3-phosphate dehydrogenase-like, C-terminal domain"/>
    <property type="match status" value="1"/>
</dbReference>
<dbReference type="EMBL" id="CP051007">
    <property type="protein sequence ID" value="QNT98147.1"/>
    <property type="molecule type" value="Genomic_DNA"/>
</dbReference>
<evidence type="ECO:0000259" key="4">
    <source>
        <dbReference type="Pfam" id="PF22725"/>
    </source>
</evidence>
<evidence type="ECO:0000259" key="3">
    <source>
        <dbReference type="Pfam" id="PF01408"/>
    </source>
</evidence>
<dbReference type="Gene3D" id="3.30.360.10">
    <property type="entry name" value="Dihydrodipicolinate Reductase, domain 2"/>
    <property type="match status" value="1"/>
</dbReference>
<proteinExistence type="inferred from homology"/>
<comment type="similarity">
    <text evidence="1">Belongs to the Gfo/Idh/MocA family.</text>
</comment>
<feature type="domain" description="GFO/IDH/MocA-like oxidoreductase" evidence="4">
    <location>
        <begin position="132"/>
        <end position="248"/>
    </location>
</feature>
<evidence type="ECO:0000313" key="6">
    <source>
        <dbReference type="Proteomes" id="UP000516422"/>
    </source>
</evidence>
<feature type="domain" description="Gfo/Idh/MocA-like oxidoreductase N-terminal" evidence="3">
    <location>
        <begin position="5"/>
        <end position="122"/>
    </location>
</feature>
<gene>
    <name evidence="5" type="ORF">HEP81_07919</name>
</gene>
<evidence type="ECO:0000256" key="1">
    <source>
        <dbReference type="ARBA" id="ARBA00010928"/>
    </source>
</evidence>
<dbReference type="RefSeq" id="WP_037663948.1">
    <property type="nucleotide sequence ID" value="NZ_CP051007.1"/>
</dbReference>
<sequence>MDRVRMGVLGCADIAWRRMLPALACHPGVEVVAIGSRDAAKAAVFARRFGGEPVTGYEAVLDRCDLDAVYIPLPPALNAEWTRRALEADKHVLCEKPMTVSARQAAELRDLARARARALFENYMFLCHPQHRVVDDLVAAGRIGEIRSLTADFTIPGKLPGDIRHRRDLGGGALTGVGGYPLRTALRYLGPGLRVVGAHLKRDARTGVDTGGAALLAAPGGAVAHLGFGLEHAYRGRYELTGSTGRIVVPRAYTPPPDHTAVVRLERDGSHEEFAVPPHDQFRSVLTAFAEGIRSGTPSPLTGRALTDQAALAEDVYAAARRGG</sequence>
<dbReference type="Gene3D" id="3.40.50.720">
    <property type="entry name" value="NAD(P)-binding Rossmann-like Domain"/>
    <property type="match status" value="1"/>
</dbReference>
<protein>
    <submittedName>
        <fullName evidence="5">Gfo/Idh/MocA family oxidoreductase</fullName>
    </submittedName>
</protein>
<dbReference type="AlphaFoldDB" id="A0A7H1QCW7"/>
<keyword evidence="2" id="KW-0560">Oxidoreductase</keyword>